<dbReference type="Proteomes" id="UP000077881">
    <property type="component" value="Unassembled WGS sequence"/>
</dbReference>
<organism evidence="1 2">
    <name type="scientific">Lederbergia galactosidilytica</name>
    <dbReference type="NCBI Taxonomy" id="217031"/>
    <lineage>
        <taxon>Bacteria</taxon>
        <taxon>Bacillati</taxon>
        <taxon>Bacillota</taxon>
        <taxon>Bacilli</taxon>
        <taxon>Bacillales</taxon>
        <taxon>Bacillaceae</taxon>
        <taxon>Lederbergia</taxon>
    </lineage>
</organism>
<dbReference type="OrthoDB" id="2988890at2"/>
<dbReference type="SUPFAM" id="SSF160755">
    <property type="entry name" value="YugN-like"/>
    <property type="match status" value="1"/>
</dbReference>
<dbReference type="InterPro" id="IPR014967">
    <property type="entry name" value="Uncharacterised_YugN-like"/>
</dbReference>
<dbReference type="Gene3D" id="3.30.310.100">
    <property type="entry name" value="YugN-like"/>
    <property type="match status" value="1"/>
</dbReference>
<evidence type="ECO:0000313" key="2">
    <source>
        <dbReference type="Proteomes" id="UP000077881"/>
    </source>
</evidence>
<proteinExistence type="predicted"/>
<reference evidence="1 2" key="1">
    <citation type="submission" date="2015-05" db="EMBL/GenBank/DDBJ databases">
        <title>Comparison of genome.</title>
        <authorList>
            <person name="Zheng Z."/>
            <person name="Sun M."/>
        </authorList>
    </citation>
    <scope>NUCLEOTIDE SEQUENCE [LARGE SCALE GENOMIC DNA]</scope>
    <source>
        <strain evidence="1 2">G25-74</strain>
    </source>
</reference>
<evidence type="ECO:0000313" key="1">
    <source>
        <dbReference type="EMBL" id="OAK69085.1"/>
    </source>
</evidence>
<evidence type="ECO:0008006" key="3">
    <source>
        <dbReference type="Google" id="ProtNLM"/>
    </source>
</evidence>
<gene>
    <name evidence="1" type="ORF">ABB05_14020</name>
</gene>
<protein>
    <recommendedName>
        <fullName evidence="3">YugN-like family protein</fullName>
    </recommendedName>
</protein>
<dbReference type="RefSeq" id="WP_057984464.1">
    <property type="nucleotide sequence ID" value="NZ_JAGGKH010000005.1"/>
</dbReference>
<dbReference type="Pfam" id="PF08868">
    <property type="entry name" value="YugN"/>
    <property type="match status" value="1"/>
</dbReference>
<dbReference type="PATRIC" id="fig|217031.6.peg.3018"/>
<keyword evidence="2" id="KW-1185">Reference proteome</keyword>
<comment type="caution">
    <text evidence="1">The sequence shown here is derived from an EMBL/GenBank/DDBJ whole genome shotgun (WGS) entry which is preliminary data.</text>
</comment>
<sequence>MIILDTEIEGKIAKYGEMMDHLCPLGYCLGGNWDYDKGHFDSILWREGGETIYMRIPFHVVEGMLDEYHARIQFDKPYVIKHVVNIGLDRDESSLLTTTGVNQFQEPLDQDGNIHRPQKWEEAGEAAINEILNRIHPISS</sequence>
<dbReference type="STRING" id="217031.ABB05_14020"/>
<dbReference type="EMBL" id="LDJR01000054">
    <property type="protein sequence ID" value="OAK69085.1"/>
    <property type="molecule type" value="Genomic_DNA"/>
</dbReference>
<dbReference type="InterPro" id="IPR036491">
    <property type="entry name" value="YugN-like_sf"/>
</dbReference>
<name>A0A177ZMP6_9BACI</name>
<dbReference type="AlphaFoldDB" id="A0A177ZMP6"/>
<accession>A0A177ZMP6</accession>